<reference evidence="14" key="1">
    <citation type="journal article" date="2023" name="Science">
        <title>Genome structures resolve the early diversification of teleost fishes.</title>
        <authorList>
            <person name="Parey E."/>
            <person name="Louis A."/>
            <person name="Montfort J."/>
            <person name="Bouchez O."/>
            <person name="Roques C."/>
            <person name="Iampietro C."/>
            <person name="Lluch J."/>
            <person name="Castinel A."/>
            <person name="Donnadieu C."/>
            <person name="Desvignes T."/>
            <person name="Floi Bucao C."/>
            <person name="Jouanno E."/>
            <person name="Wen M."/>
            <person name="Mejri S."/>
            <person name="Dirks R."/>
            <person name="Jansen H."/>
            <person name="Henkel C."/>
            <person name="Chen W.J."/>
            <person name="Zahm M."/>
            <person name="Cabau C."/>
            <person name="Klopp C."/>
            <person name="Thompson A.W."/>
            <person name="Robinson-Rechavi M."/>
            <person name="Braasch I."/>
            <person name="Lecointre G."/>
            <person name="Bobe J."/>
            <person name="Postlethwait J.H."/>
            <person name="Berthelot C."/>
            <person name="Roest Crollius H."/>
            <person name="Guiguen Y."/>
        </authorList>
    </citation>
    <scope>NUCLEOTIDE SEQUENCE</scope>
    <source>
        <strain evidence="14">WJC10195</strain>
    </source>
</reference>
<dbReference type="InterPro" id="IPR016137">
    <property type="entry name" value="RGS"/>
</dbReference>
<dbReference type="OrthoDB" id="5772781at2759"/>
<dbReference type="InterPro" id="IPR000436">
    <property type="entry name" value="Sushi_SCR_CCP_dom"/>
</dbReference>
<dbReference type="InterPro" id="IPR044926">
    <property type="entry name" value="RGS_subdomain_2"/>
</dbReference>
<feature type="transmembrane region" description="Helical" evidence="9">
    <location>
        <begin position="7"/>
        <end position="25"/>
    </location>
</feature>
<gene>
    <name evidence="14" type="ORF">SKAU_G00206090</name>
</gene>
<feature type="disulfide bond" evidence="7">
    <location>
        <begin position="702"/>
        <end position="729"/>
    </location>
</feature>
<keyword evidence="15" id="KW-1185">Reference proteome</keyword>
<dbReference type="Pfam" id="PF00059">
    <property type="entry name" value="Lectin_C"/>
    <property type="match status" value="1"/>
</dbReference>
<feature type="disulfide bond" evidence="7">
    <location>
        <begin position="673"/>
        <end position="716"/>
    </location>
</feature>
<dbReference type="InterPro" id="IPR036305">
    <property type="entry name" value="RGS_sf"/>
</dbReference>
<dbReference type="SMART" id="SM00315">
    <property type="entry name" value="RGS"/>
    <property type="match status" value="1"/>
</dbReference>
<keyword evidence="3" id="KW-0732">Signal</keyword>
<dbReference type="Gene3D" id="3.10.100.10">
    <property type="entry name" value="Mannose-Binding Protein A, subunit A"/>
    <property type="match status" value="1"/>
</dbReference>
<dbReference type="SUPFAM" id="SSF57535">
    <property type="entry name" value="Complement control module/SCR domain"/>
    <property type="match status" value="1"/>
</dbReference>
<evidence type="ECO:0000256" key="7">
    <source>
        <dbReference type="PROSITE-ProRule" id="PRU00302"/>
    </source>
</evidence>
<dbReference type="CDD" id="cd00033">
    <property type="entry name" value="CCP"/>
    <property type="match status" value="1"/>
</dbReference>
<feature type="domain" description="RGS" evidence="11">
    <location>
        <begin position="371"/>
        <end position="488"/>
    </location>
</feature>
<keyword evidence="2" id="KW-0964">Secreted</keyword>
<evidence type="ECO:0000313" key="14">
    <source>
        <dbReference type="EMBL" id="KAJ8357815.1"/>
    </source>
</evidence>
<protein>
    <recommendedName>
        <fullName evidence="16">Sorting nexin-13</fullName>
    </recommendedName>
</protein>
<keyword evidence="9" id="KW-1133">Transmembrane helix</keyword>
<keyword evidence="7" id="KW-0768">Sushi</keyword>
<evidence type="ECO:0000256" key="8">
    <source>
        <dbReference type="SAM" id="MobiDB-lite"/>
    </source>
</evidence>
<dbReference type="GO" id="GO:0005576">
    <property type="term" value="C:extracellular region"/>
    <property type="evidence" value="ECO:0007669"/>
    <property type="project" value="UniProtKB-SubCell"/>
</dbReference>
<name>A0A9Q1FGT4_SYNKA</name>
<dbReference type="PROSITE" id="PS51207">
    <property type="entry name" value="PXA"/>
    <property type="match status" value="1"/>
</dbReference>
<comment type="subcellular location">
    <subcellularLocation>
        <location evidence="1">Secreted</location>
    </subcellularLocation>
</comment>
<keyword evidence="4" id="KW-0677">Repeat</keyword>
<dbReference type="PANTHER" id="PTHR22775:SF3">
    <property type="entry name" value="SORTING NEXIN-13"/>
    <property type="match status" value="1"/>
</dbReference>
<evidence type="ECO:0000313" key="15">
    <source>
        <dbReference type="Proteomes" id="UP001152622"/>
    </source>
</evidence>
<evidence type="ECO:0000256" key="9">
    <source>
        <dbReference type="SAM" id="Phobius"/>
    </source>
</evidence>
<keyword evidence="9" id="KW-0472">Membrane</keyword>
<dbReference type="SMART" id="SM00032">
    <property type="entry name" value="CCP"/>
    <property type="match status" value="1"/>
</dbReference>
<evidence type="ECO:0000256" key="2">
    <source>
        <dbReference type="ARBA" id="ARBA00022525"/>
    </source>
</evidence>
<dbReference type="GO" id="GO:0035091">
    <property type="term" value="F:phosphatidylinositol binding"/>
    <property type="evidence" value="ECO:0007669"/>
    <property type="project" value="TreeGrafter"/>
</dbReference>
<dbReference type="AlphaFoldDB" id="A0A9Q1FGT4"/>
<proteinExistence type="predicted"/>
<feature type="domain" description="PXA" evidence="13">
    <location>
        <begin position="95"/>
        <end position="282"/>
    </location>
</feature>
<dbReference type="SUPFAM" id="SSF48097">
    <property type="entry name" value="Regulator of G-protein signaling, RGS"/>
    <property type="match status" value="1"/>
</dbReference>
<organism evidence="14 15">
    <name type="scientific">Synaphobranchus kaupii</name>
    <name type="common">Kaup's arrowtooth eel</name>
    <dbReference type="NCBI Taxonomy" id="118154"/>
    <lineage>
        <taxon>Eukaryota</taxon>
        <taxon>Metazoa</taxon>
        <taxon>Chordata</taxon>
        <taxon>Craniata</taxon>
        <taxon>Vertebrata</taxon>
        <taxon>Euteleostomi</taxon>
        <taxon>Actinopterygii</taxon>
        <taxon>Neopterygii</taxon>
        <taxon>Teleostei</taxon>
        <taxon>Anguilliformes</taxon>
        <taxon>Synaphobranchidae</taxon>
        <taxon>Synaphobranchus</taxon>
    </lineage>
</organism>
<dbReference type="PROSITE" id="PS00615">
    <property type="entry name" value="C_TYPE_LECTIN_1"/>
    <property type="match status" value="1"/>
</dbReference>
<dbReference type="GO" id="GO:0005769">
    <property type="term" value="C:early endosome"/>
    <property type="evidence" value="ECO:0007669"/>
    <property type="project" value="TreeGrafter"/>
</dbReference>
<evidence type="ECO:0000256" key="6">
    <source>
        <dbReference type="ARBA" id="ARBA00023180"/>
    </source>
</evidence>
<dbReference type="EMBL" id="JAINUF010000006">
    <property type="protein sequence ID" value="KAJ8357815.1"/>
    <property type="molecule type" value="Genomic_DNA"/>
</dbReference>
<dbReference type="PROSITE" id="PS50041">
    <property type="entry name" value="C_TYPE_LECTIN_2"/>
    <property type="match status" value="1"/>
</dbReference>
<feature type="compositionally biased region" description="Basic residues" evidence="8">
    <location>
        <begin position="731"/>
        <end position="756"/>
    </location>
</feature>
<evidence type="ECO:0000259" key="11">
    <source>
        <dbReference type="PROSITE" id="PS50132"/>
    </source>
</evidence>
<evidence type="ECO:0000256" key="1">
    <source>
        <dbReference type="ARBA" id="ARBA00004613"/>
    </source>
</evidence>
<evidence type="ECO:0000259" key="10">
    <source>
        <dbReference type="PROSITE" id="PS50041"/>
    </source>
</evidence>
<dbReference type="SMART" id="SM00313">
    <property type="entry name" value="PXA"/>
    <property type="match status" value="1"/>
</dbReference>
<feature type="region of interest" description="Disordered" evidence="8">
    <location>
        <begin position="716"/>
        <end position="766"/>
    </location>
</feature>
<evidence type="ECO:0008006" key="16">
    <source>
        <dbReference type="Google" id="ProtNLM"/>
    </source>
</evidence>
<dbReference type="Gene3D" id="2.10.70.10">
    <property type="entry name" value="Complement Module, domain 1"/>
    <property type="match status" value="1"/>
</dbReference>
<feature type="domain" description="C-type lectin" evidence="10">
    <location>
        <begin position="553"/>
        <end position="667"/>
    </location>
</feature>
<dbReference type="FunFam" id="3.10.100.10:FF:000003">
    <property type="entry name" value="Versican core protein"/>
    <property type="match status" value="1"/>
</dbReference>
<dbReference type="PANTHER" id="PTHR22775">
    <property type="entry name" value="SORTING NEXIN"/>
    <property type="match status" value="1"/>
</dbReference>
<dbReference type="SUPFAM" id="SSF56436">
    <property type="entry name" value="C-type lectin-like"/>
    <property type="match status" value="1"/>
</dbReference>
<dbReference type="InterPro" id="IPR003114">
    <property type="entry name" value="Phox_assoc"/>
</dbReference>
<evidence type="ECO:0000256" key="3">
    <source>
        <dbReference type="ARBA" id="ARBA00022729"/>
    </source>
</evidence>
<dbReference type="Gene3D" id="1.10.167.10">
    <property type="entry name" value="Regulator of G-protein Signalling 4, domain 2"/>
    <property type="match status" value="1"/>
</dbReference>
<dbReference type="FunFam" id="2.10.70.10:FF:000003">
    <property type="entry name" value="Versican core protein"/>
    <property type="match status" value="1"/>
</dbReference>
<sequence>MAAEGGVALWGSLGVLLFLLTFGPFAVIYLPLYLCCFITGGATVMLLFGKKNSEKHLEKCEQSFLPTTPPGILQVVAEMKAGSRTIKIDRRLTGSSVIDEPLQQVIQFALRDYIQYWYYTLSNDESFLLEIQQTVQNALVLFSSRSKEVDWQLYFTTRLVDDFATHLRVFRKAQVWLSEKEDSQGEAPGDLLDAFFEAELEMERKICRDVVCTATKEEEGFLRDLCEVLLYLLLPPGDFHNKNMRYLIREVLARGVLLPLVDQLSDPDYINQLVVWMIGDSSCNYEAFMSILKLTDRPAELEAVRDKVLEELQYLRSLDTAGDDINMIKNQMNSLLFVKKVCETRIQRLRSGKEVDSLKLAANFGKLCVIPLEHILVHNIALHFFMDYMQQTGGQAELFFWLTVEGYRVTAQQQLQVLNLDGGKRSRQTKELLKGAVHGVYEQYLSDKASLQVQVDQESVEKLVRQLQTEDPTPEIFDNIQRKVYERMLTEEQFYPAFRQSALYVRMLAELDMLKEPSYRGSEDGDAESFNGSPTGSVNLVYTEGCERGWKKFHGHCYRCFTHRHTWEDAERDCREHGGHLASVHSAAEQDFLNGLGHENTWIGLNDRTVEEDFQWTDSMEPEYENWRENQPDNFFAGGEDCVVMVAHEDGKWNDVPCNYNLPYICKKATVLCGQPPSVDNAFLIGRKLARYDIHSVVRYQCAEGFHQRHAATAKCRPSGKWDSPKMVCTKSRRPHRYRRHHHRSRRERRKHKRAHQGGAESHAHD</sequence>
<dbReference type="InterPro" id="IPR018378">
    <property type="entry name" value="C-type_lectin_CS"/>
</dbReference>
<dbReference type="Pfam" id="PF00615">
    <property type="entry name" value="RGS"/>
    <property type="match status" value="1"/>
</dbReference>
<comment type="caution">
    <text evidence="14">The sequence shown here is derived from an EMBL/GenBank/DDBJ whole genome shotgun (WGS) entry which is preliminary data.</text>
</comment>
<dbReference type="InterPro" id="IPR035976">
    <property type="entry name" value="Sushi/SCR/CCP_sf"/>
</dbReference>
<dbReference type="Proteomes" id="UP001152622">
    <property type="component" value="Chromosome 6"/>
</dbReference>
<feature type="domain" description="Sushi" evidence="12">
    <location>
        <begin position="671"/>
        <end position="731"/>
    </location>
</feature>
<evidence type="ECO:0000259" key="12">
    <source>
        <dbReference type="PROSITE" id="PS50923"/>
    </source>
</evidence>
<keyword evidence="6" id="KW-0325">Glycoprotein</keyword>
<evidence type="ECO:0000259" key="13">
    <source>
        <dbReference type="PROSITE" id="PS51207"/>
    </source>
</evidence>
<dbReference type="Pfam" id="PF00084">
    <property type="entry name" value="Sushi"/>
    <property type="match status" value="1"/>
</dbReference>
<evidence type="ECO:0000256" key="4">
    <source>
        <dbReference type="ARBA" id="ARBA00022737"/>
    </source>
</evidence>
<dbReference type="PROSITE" id="PS50923">
    <property type="entry name" value="SUSHI"/>
    <property type="match status" value="1"/>
</dbReference>
<dbReference type="SMART" id="SM00034">
    <property type="entry name" value="CLECT"/>
    <property type="match status" value="1"/>
</dbReference>
<dbReference type="InterPro" id="IPR016187">
    <property type="entry name" value="CTDL_fold"/>
</dbReference>
<evidence type="ECO:0000256" key="5">
    <source>
        <dbReference type="ARBA" id="ARBA00023157"/>
    </source>
</evidence>
<dbReference type="InterPro" id="IPR016186">
    <property type="entry name" value="C-type_lectin-like/link_sf"/>
</dbReference>
<dbReference type="InterPro" id="IPR001304">
    <property type="entry name" value="C-type_lectin-like"/>
</dbReference>
<keyword evidence="5 7" id="KW-1015">Disulfide bond</keyword>
<dbReference type="PROSITE" id="PS50132">
    <property type="entry name" value="RGS"/>
    <property type="match status" value="1"/>
</dbReference>
<keyword evidence="9" id="KW-0812">Transmembrane</keyword>
<accession>A0A9Q1FGT4</accession>
<dbReference type="Pfam" id="PF02194">
    <property type="entry name" value="PXA"/>
    <property type="match status" value="1"/>
</dbReference>